<dbReference type="GO" id="GO:0003700">
    <property type="term" value="F:DNA-binding transcription factor activity"/>
    <property type="evidence" value="ECO:0007669"/>
    <property type="project" value="InterPro"/>
</dbReference>
<evidence type="ECO:0000313" key="3">
    <source>
        <dbReference type="EMBL" id="KAF2752139.1"/>
    </source>
</evidence>
<organism evidence="3 4">
    <name type="scientific">Sporormia fimetaria CBS 119925</name>
    <dbReference type="NCBI Taxonomy" id="1340428"/>
    <lineage>
        <taxon>Eukaryota</taxon>
        <taxon>Fungi</taxon>
        <taxon>Dikarya</taxon>
        <taxon>Ascomycota</taxon>
        <taxon>Pezizomycotina</taxon>
        <taxon>Dothideomycetes</taxon>
        <taxon>Pleosporomycetidae</taxon>
        <taxon>Pleosporales</taxon>
        <taxon>Sporormiaceae</taxon>
        <taxon>Sporormia</taxon>
    </lineage>
</organism>
<feature type="domain" description="BZIP" evidence="2">
    <location>
        <begin position="308"/>
        <end position="322"/>
    </location>
</feature>
<keyword evidence="4" id="KW-1185">Reference proteome</keyword>
<feature type="region of interest" description="Disordered" evidence="1">
    <location>
        <begin position="206"/>
        <end position="246"/>
    </location>
</feature>
<dbReference type="PROSITE" id="PS00036">
    <property type="entry name" value="BZIP_BASIC"/>
    <property type="match status" value="1"/>
</dbReference>
<feature type="region of interest" description="Disordered" evidence="1">
    <location>
        <begin position="1"/>
        <end position="153"/>
    </location>
</feature>
<dbReference type="OrthoDB" id="2247093at2759"/>
<dbReference type="InterPro" id="IPR004827">
    <property type="entry name" value="bZIP"/>
</dbReference>
<evidence type="ECO:0000256" key="1">
    <source>
        <dbReference type="SAM" id="MobiDB-lite"/>
    </source>
</evidence>
<evidence type="ECO:0000259" key="2">
    <source>
        <dbReference type="PROSITE" id="PS00036"/>
    </source>
</evidence>
<accession>A0A6A6VQI3</accession>
<feature type="compositionally biased region" description="Polar residues" evidence="1">
    <location>
        <begin position="231"/>
        <end position="246"/>
    </location>
</feature>
<protein>
    <recommendedName>
        <fullName evidence="2">BZIP domain-containing protein</fullName>
    </recommendedName>
</protein>
<dbReference type="Proteomes" id="UP000799440">
    <property type="component" value="Unassembled WGS sequence"/>
</dbReference>
<sequence length="501" mass="53989">MSQPSAPQLSPLDRHPGTPFSTQSPHYGPIPQSVSLPPLQLSRTPPILPSDRRHGNPLGVHSMLNPQAEATDLSGHGRRSGSQMETPSPVESQQSRSLTTASRPPSADSFQQPGRPAMKTTGTSPTFPRNPGITYGHPTGSIDAFQSPFLPSAAPRAHAPVPIHPHTSVPSSIGHRGYAPPILPTAPTPPPPMPTHEMRRASVTFPQSGAASPLASYSSYGQSSSVGSGQIENPNHQGGYPSTANANHPAIKREFSNPPIAMETERALIPMHPSGHGTIQMLTVTSHQGHQVQIPVDVQAASKSADEKRKRNAGASARFRQRRKEKEIQASVCISRLEHQLRDALEDVNFYREERDHFRTMLQQHVPPSEQNHHTRPASPRLRRTSIAPSSAGGGDSMSSFSTCDDAGESERNVRRRTSSYHPVSGPPPAHHNGTTTHPPTYPSGYATGHLQHAQPPYGSQQQPPPNNPLAPSQRPILRNPFAADSNRYETGHFAPGSGRA</sequence>
<feature type="region of interest" description="Disordered" evidence="1">
    <location>
        <begin position="362"/>
        <end position="501"/>
    </location>
</feature>
<feature type="compositionally biased region" description="Low complexity" evidence="1">
    <location>
        <begin position="216"/>
        <end position="230"/>
    </location>
</feature>
<proteinExistence type="predicted"/>
<feature type="region of interest" description="Disordered" evidence="1">
    <location>
        <begin position="300"/>
        <end position="322"/>
    </location>
</feature>
<feature type="compositionally biased region" description="Polar residues" evidence="1">
    <location>
        <begin position="80"/>
        <end position="112"/>
    </location>
</feature>
<reference evidence="3" key="1">
    <citation type="journal article" date="2020" name="Stud. Mycol.">
        <title>101 Dothideomycetes genomes: a test case for predicting lifestyles and emergence of pathogens.</title>
        <authorList>
            <person name="Haridas S."/>
            <person name="Albert R."/>
            <person name="Binder M."/>
            <person name="Bloem J."/>
            <person name="Labutti K."/>
            <person name="Salamov A."/>
            <person name="Andreopoulos B."/>
            <person name="Baker S."/>
            <person name="Barry K."/>
            <person name="Bills G."/>
            <person name="Bluhm B."/>
            <person name="Cannon C."/>
            <person name="Castanera R."/>
            <person name="Culley D."/>
            <person name="Daum C."/>
            <person name="Ezra D."/>
            <person name="Gonzalez J."/>
            <person name="Henrissat B."/>
            <person name="Kuo A."/>
            <person name="Liang C."/>
            <person name="Lipzen A."/>
            <person name="Lutzoni F."/>
            <person name="Magnuson J."/>
            <person name="Mondo S."/>
            <person name="Nolan M."/>
            <person name="Ohm R."/>
            <person name="Pangilinan J."/>
            <person name="Park H.-J."/>
            <person name="Ramirez L."/>
            <person name="Alfaro M."/>
            <person name="Sun H."/>
            <person name="Tritt A."/>
            <person name="Yoshinaga Y."/>
            <person name="Zwiers L.-H."/>
            <person name="Turgeon B."/>
            <person name="Goodwin S."/>
            <person name="Spatafora J."/>
            <person name="Crous P."/>
            <person name="Grigoriev I."/>
        </authorList>
    </citation>
    <scope>NUCLEOTIDE SEQUENCE</scope>
    <source>
        <strain evidence="3">CBS 119925</strain>
    </source>
</reference>
<evidence type="ECO:0000313" key="4">
    <source>
        <dbReference type="Proteomes" id="UP000799440"/>
    </source>
</evidence>
<name>A0A6A6VQI3_9PLEO</name>
<dbReference type="AlphaFoldDB" id="A0A6A6VQI3"/>
<dbReference type="Gene3D" id="1.20.5.170">
    <property type="match status" value="1"/>
</dbReference>
<gene>
    <name evidence="3" type="ORF">M011DRAFT_393902</name>
</gene>
<dbReference type="EMBL" id="MU006561">
    <property type="protein sequence ID" value="KAF2752139.1"/>
    <property type="molecule type" value="Genomic_DNA"/>
</dbReference>